<dbReference type="EMBL" id="JNVM01000065">
    <property type="protein sequence ID" value="KEQ21726.1"/>
    <property type="molecule type" value="Genomic_DNA"/>
</dbReference>
<dbReference type="Gene3D" id="2.40.30.170">
    <property type="match status" value="1"/>
</dbReference>
<name>A0A081NTF3_9BACL</name>
<keyword evidence="10" id="KW-1185">Reference proteome</keyword>
<dbReference type="GO" id="GO:0016020">
    <property type="term" value="C:membrane"/>
    <property type="evidence" value="ECO:0007669"/>
    <property type="project" value="UniProtKB-SubCell"/>
</dbReference>
<dbReference type="InterPro" id="IPR050739">
    <property type="entry name" value="MFP"/>
</dbReference>
<gene>
    <name evidence="9" type="ORF">ET33_34030</name>
</gene>
<dbReference type="InterPro" id="IPR011053">
    <property type="entry name" value="Single_hybrid_motif"/>
</dbReference>
<evidence type="ECO:0000256" key="6">
    <source>
        <dbReference type="SAM" id="Phobius"/>
    </source>
</evidence>
<feature type="transmembrane region" description="Helical" evidence="6">
    <location>
        <begin position="12"/>
        <end position="33"/>
    </location>
</feature>
<keyword evidence="4 6" id="KW-1133">Transmembrane helix</keyword>
<dbReference type="GO" id="GO:0055085">
    <property type="term" value="P:transmembrane transport"/>
    <property type="evidence" value="ECO:0007669"/>
    <property type="project" value="InterPro"/>
</dbReference>
<dbReference type="Pfam" id="PF25963">
    <property type="entry name" value="Beta-barrel_AAEA"/>
    <property type="match status" value="1"/>
</dbReference>
<feature type="domain" description="p-hydroxybenzoic acid efflux pump subunit AaeA-like beta-barrel" evidence="7">
    <location>
        <begin position="125"/>
        <end position="214"/>
    </location>
</feature>
<protein>
    <submittedName>
        <fullName evidence="9">Transporter</fullName>
    </submittedName>
</protein>
<evidence type="ECO:0000256" key="5">
    <source>
        <dbReference type="ARBA" id="ARBA00023136"/>
    </source>
</evidence>
<dbReference type="eggNOG" id="COG1566">
    <property type="taxonomic scope" value="Bacteria"/>
</dbReference>
<evidence type="ECO:0000313" key="9">
    <source>
        <dbReference type="EMBL" id="KEQ21726.1"/>
    </source>
</evidence>
<dbReference type="PANTHER" id="PTHR30386:SF26">
    <property type="entry name" value="TRANSPORT PROTEIN COMB"/>
    <property type="match status" value="1"/>
</dbReference>
<dbReference type="SUPFAM" id="SSF111369">
    <property type="entry name" value="HlyD-like secretion proteins"/>
    <property type="match status" value="1"/>
</dbReference>
<keyword evidence="5 6" id="KW-0472">Membrane</keyword>
<dbReference type="Proteomes" id="UP000028123">
    <property type="component" value="Unassembled WGS sequence"/>
</dbReference>
<dbReference type="Gene3D" id="2.40.50.100">
    <property type="match status" value="1"/>
</dbReference>
<evidence type="ECO:0000259" key="8">
    <source>
        <dbReference type="Pfam" id="PF25997"/>
    </source>
</evidence>
<dbReference type="InterPro" id="IPR058634">
    <property type="entry name" value="AaeA-lik-b-barrel"/>
</dbReference>
<evidence type="ECO:0000256" key="4">
    <source>
        <dbReference type="ARBA" id="ARBA00022989"/>
    </source>
</evidence>
<dbReference type="InterPro" id="IPR058635">
    <property type="entry name" value="BSH_YhbJ"/>
</dbReference>
<evidence type="ECO:0000256" key="3">
    <source>
        <dbReference type="ARBA" id="ARBA00022692"/>
    </source>
</evidence>
<evidence type="ECO:0000259" key="7">
    <source>
        <dbReference type="Pfam" id="PF25963"/>
    </source>
</evidence>
<evidence type="ECO:0000256" key="1">
    <source>
        <dbReference type="ARBA" id="ARBA00004167"/>
    </source>
</evidence>
<organism evidence="9 10">
    <name type="scientific">Paenibacillus tyrfis</name>
    <dbReference type="NCBI Taxonomy" id="1501230"/>
    <lineage>
        <taxon>Bacteria</taxon>
        <taxon>Bacillati</taxon>
        <taxon>Bacillota</taxon>
        <taxon>Bacilli</taxon>
        <taxon>Bacillales</taxon>
        <taxon>Paenibacillaceae</taxon>
        <taxon>Paenibacillus</taxon>
    </lineage>
</organism>
<dbReference type="PANTHER" id="PTHR30386">
    <property type="entry name" value="MEMBRANE FUSION SUBUNIT OF EMRAB-TOLC MULTIDRUG EFFLUX PUMP"/>
    <property type="match status" value="1"/>
</dbReference>
<comment type="caution">
    <text evidence="9">The sequence shown here is derived from an EMBL/GenBank/DDBJ whole genome shotgun (WGS) entry which is preliminary data.</text>
</comment>
<dbReference type="AlphaFoldDB" id="A0A081NTF3"/>
<proteinExistence type="inferred from homology"/>
<accession>A0A081NTF3</accession>
<comment type="subcellular location">
    <subcellularLocation>
        <location evidence="1">Membrane</location>
        <topology evidence="1">Single-pass membrane protein</topology>
    </subcellularLocation>
</comment>
<comment type="similarity">
    <text evidence="2">Belongs to the membrane fusion protein (MFP) (TC 8.A.1) family.</text>
</comment>
<feature type="domain" description="YhbJ barrel-sandwich hybrid" evidence="8">
    <location>
        <begin position="50"/>
        <end position="121"/>
    </location>
</feature>
<reference evidence="9 10" key="1">
    <citation type="submission" date="2014-06" db="EMBL/GenBank/DDBJ databases">
        <title>Draft genome sequence of Paenibacillus sp. MSt1.</title>
        <authorList>
            <person name="Aw Y.K."/>
            <person name="Ong K.S."/>
            <person name="Gan H.M."/>
            <person name="Lee S.M."/>
        </authorList>
    </citation>
    <scope>NUCLEOTIDE SEQUENCE [LARGE SCALE GENOMIC DNA]</scope>
    <source>
        <strain evidence="9 10">MSt1</strain>
    </source>
</reference>
<dbReference type="Pfam" id="PF25997">
    <property type="entry name" value="BSH_YhbJ"/>
    <property type="match status" value="1"/>
</dbReference>
<sequence>MEERNRMKGRMFAANIIGVVLIVLLAFGGFYYYDQSSKYIKTEDARVAGDVIALSAPASGTLSSWSGKEGGIVAKNGNVGQLSDGSKTVNVAAPIDGTIVKNQAKEGQIVQPGQPLAQLVDMKNLYVTANLDETDVKDIQVGSAVDITVDGDSGTTLKGKVEEIGHVTNSVFSLLPSANTSGNYTKVTQKVQVKISMTNYSDSVLPGMNTTVKLTKK</sequence>
<dbReference type="SUPFAM" id="SSF51230">
    <property type="entry name" value="Single hybrid motif"/>
    <property type="match status" value="1"/>
</dbReference>
<evidence type="ECO:0000313" key="10">
    <source>
        <dbReference type="Proteomes" id="UP000028123"/>
    </source>
</evidence>
<keyword evidence="3 6" id="KW-0812">Transmembrane</keyword>
<evidence type="ECO:0000256" key="2">
    <source>
        <dbReference type="ARBA" id="ARBA00009477"/>
    </source>
</evidence>